<dbReference type="InterPro" id="IPR019490">
    <property type="entry name" value="Glu6P/Mann6P_isomerase_C"/>
</dbReference>
<name>A0ABN3Q6N8_9ACTN</name>
<dbReference type="InterPro" id="IPR046348">
    <property type="entry name" value="SIS_dom_sf"/>
</dbReference>
<gene>
    <name evidence="5" type="ORF">GCM10009863_35490</name>
</gene>
<protein>
    <recommendedName>
        <fullName evidence="4">Bifunctional glucose-6-phosphate/mannose-6-phosphate isomerase C-terminal domain-containing protein</fullName>
    </recommendedName>
</protein>
<dbReference type="Proteomes" id="UP001501447">
    <property type="component" value="Unassembled WGS sequence"/>
</dbReference>
<dbReference type="RefSeq" id="WP_344567080.1">
    <property type="nucleotide sequence ID" value="NZ_BAAARJ010000011.1"/>
</dbReference>
<feature type="compositionally biased region" description="Low complexity" evidence="3">
    <location>
        <begin position="204"/>
        <end position="215"/>
    </location>
</feature>
<comment type="caution">
    <text evidence="5">The sequence shown here is derived from an EMBL/GenBank/DDBJ whole genome shotgun (WGS) entry which is preliminary data.</text>
</comment>
<accession>A0ABN3Q6N8</accession>
<feature type="domain" description="Bifunctional glucose-6-phosphate/mannose-6-phosphate isomerase C-terminal" evidence="4">
    <location>
        <begin position="291"/>
        <end position="437"/>
    </location>
</feature>
<dbReference type="Gene3D" id="3.40.50.10490">
    <property type="entry name" value="Glucose-6-phosphate isomerase like protein, domain 1"/>
    <property type="match status" value="1"/>
</dbReference>
<keyword evidence="6" id="KW-1185">Reference proteome</keyword>
<evidence type="ECO:0000256" key="2">
    <source>
        <dbReference type="ARBA" id="ARBA00023235"/>
    </source>
</evidence>
<evidence type="ECO:0000313" key="5">
    <source>
        <dbReference type="EMBL" id="GAA2618457.1"/>
    </source>
</evidence>
<keyword evidence="2" id="KW-0413">Isomerase</keyword>
<evidence type="ECO:0000259" key="4">
    <source>
        <dbReference type="Pfam" id="PF10432"/>
    </source>
</evidence>
<reference evidence="5 6" key="1">
    <citation type="journal article" date="2019" name="Int. J. Syst. Evol. Microbiol.">
        <title>The Global Catalogue of Microorganisms (GCM) 10K type strain sequencing project: providing services to taxonomists for standard genome sequencing and annotation.</title>
        <authorList>
            <consortium name="The Broad Institute Genomics Platform"/>
            <consortium name="The Broad Institute Genome Sequencing Center for Infectious Disease"/>
            <person name="Wu L."/>
            <person name="Ma J."/>
        </authorList>
    </citation>
    <scope>NUCLEOTIDE SEQUENCE [LARGE SCALE GENOMIC DNA]</scope>
    <source>
        <strain evidence="5 6">JCM 16373</strain>
    </source>
</reference>
<organism evidence="5 6">
    <name type="scientific">Streptomyces axinellae</name>
    <dbReference type="NCBI Taxonomy" id="552788"/>
    <lineage>
        <taxon>Bacteria</taxon>
        <taxon>Bacillati</taxon>
        <taxon>Actinomycetota</taxon>
        <taxon>Actinomycetes</taxon>
        <taxon>Kitasatosporales</taxon>
        <taxon>Streptomycetaceae</taxon>
        <taxon>Streptomyces</taxon>
    </lineage>
</organism>
<dbReference type="SUPFAM" id="SSF53697">
    <property type="entry name" value="SIS domain"/>
    <property type="match status" value="2"/>
</dbReference>
<proteinExistence type="inferred from homology"/>
<evidence type="ECO:0000256" key="1">
    <source>
        <dbReference type="ARBA" id="ARBA00010523"/>
    </source>
</evidence>
<comment type="similarity">
    <text evidence="1">Belongs to the PGI/PMI family.</text>
</comment>
<dbReference type="EMBL" id="BAAARJ010000011">
    <property type="protein sequence ID" value="GAA2618457.1"/>
    <property type="molecule type" value="Genomic_DNA"/>
</dbReference>
<evidence type="ECO:0000256" key="3">
    <source>
        <dbReference type="SAM" id="MobiDB-lite"/>
    </source>
</evidence>
<feature type="region of interest" description="Disordered" evidence="3">
    <location>
        <begin position="168"/>
        <end position="238"/>
    </location>
</feature>
<evidence type="ECO:0000313" key="6">
    <source>
        <dbReference type="Proteomes" id="UP001501447"/>
    </source>
</evidence>
<dbReference type="Pfam" id="PF10432">
    <property type="entry name" value="bact-PGI_C"/>
    <property type="match status" value="1"/>
</dbReference>
<sequence length="444" mass="44845">MLDESLLDAPEALARADALGLLRGAAQAGARVRTALRQATEAGLGKLQPDGRPRALLVAGPGPATACIADVLGGLTNGALPVTRLRPSGALAASGALRWSLPGWAGPLDLLLLVTPDGTEPGLTALVEQAYRRGCTVVAVTPSGVPLAESIGETRGLAVPLAPGPHAIYASPDLPSHPAEPTRPDAADIPRAPDAGSNDTVPRDAALSDAALSDSGPGHRAGGESTRHPTQPGEGLPSAAPGTFWALLTPLLLLTDRLGLAQSGPSAIEALADRLDTVAERCGPAIAPYSNPGKTLAAELAGALPLLWSEGDIAGAAARHWVAALGALPGRPALAAELPEAMTSHGALLSGSFAAGSTEDDFFRDRVAEPESLHARVVLVRDSPPGADSSAVAARDLTYAHDTPLSELEPAEGSSALEAAAELIATADFAAVYLTIADSDSPWA</sequence>